<feature type="domain" description="Protein kinase" evidence="1">
    <location>
        <begin position="1"/>
        <end position="242"/>
    </location>
</feature>
<dbReference type="GO" id="GO:0016020">
    <property type="term" value="C:membrane"/>
    <property type="evidence" value="ECO:0007669"/>
    <property type="project" value="TreeGrafter"/>
</dbReference>
<dbReference type="SUPFAM" id="SSF56112">
    <property type="entry name" value="Protein kinase-like (PK-like)"/>
    <property type="match status" value="1"/>
</dbReference>
<proteinExistence type="predicted"/>
<dbReference type="PROSITE" id="PS50011">
    <property type="entry name" value="PROTEIN_KINASE_DOM"/>
    <property type="match status" value="1"/>
</dbReference>
<dbReference type="GO" id="GO:0005524">
    <property type="term" value="F:ATP binding"/>
    <property type="evidence" value="ECO:0007669"/>
    <property type="project" value="InterPro"/>
</dbReference>
<name>A0A5N5P113_9ROSI</name>
<dbReference type="InterPro" id="IPR000719">
    <property type="entry name" value="Prot_kinase_dom"/>
</dbReference>
<dbReference type="InterPro" id="IPR011009">
    <property type="entry name" value="Kinase-like_dom_sf"/>
</dbReference>
<dbReference type="Pfam" id="PF07714">
    <property type="entry name" value="PK_Tyr_Ser-Thr"/>
    <property type="match status" value="1"/>
</dbReference>
<dbReference type="InterPro" id="IPR001245">
    <property type="entry name" value="Ser-Thr/Tyr_kinase_cat_dom"/>
</dbReference>
<dbReference type="PANTHER" id="PTHR48055:SF3">
    <property type="entry name" value="LRR RECEPTOR-LIKE SERINE_THREONINE-PROTEIN KINASE GSO1"/>
    <property type="match status" value="1"/>
</dbReference>
<dbReference type="GO" id="GO:0004672">
    <property type="term" value="F:protein kinase activity"/>
    <property type="evidence" value="ECO:0007669"/>
    <property type="project" value="InterPro"/>
</dbReference>
<keyword evidence="3" id="KW-1185">Reference proteome</keyword>
<protein>
    <recommendedName>
        <fullName evidence="1">Protein kinase domain-containing protein</fullName>
    </recommendedName>
</protein>
<evidence type="ECO:0000313" key="3">
    <source>
        <dbReference type="Proteomes" id="UP000326939"/>
    </source>
</evidence>
<organism evidence="2 3">
    <name type="scientific">Salix brachista</name>
    <dbReference type="NCBI Taxonomy" id="2182728"/>
    <lineage>
        <taxon>Eukaryota</taxon>
        <taxon>Viridiplantae</taxon>
        <taxon>Streptophyta</taxon>
        <taxon>Embryophyta</taxon>
        <taxon>Tracheophyta</taxon>
        <taxon>Spermatophyta</taxon>
        <taxon>Magnoliopsida</taxon>
        <taxon>eudicotyledons</taxon>
        <taxon>Gunneridae</taxon>
        <taxon>Pentapetalae</taxon>
        <taxon>rosids</taxon>
        <taxon>fabids</taxon>
        <taxon>Malpighiales</taxon>
        <taxon>Salicaceae</taxon>
        <taxon>Saliceae</taxon>
        <taxon>Salix</taxon>
    </lineage>
</organism>
<dbReference type="InterPro" id="IPR051564">
    <property type="entry name" value="LRR_receptor-like_kinase"/>
</dbReference>
<evidence type="ECO:0000259" key="1">
    <source>
        <dbReference type="PROSITE" id="PS50011"/>
    </source>
</evidence>
<accession>A0A5N5P113</accession>
<reference evidence="3" key="1">
    <citation type="journal article" date="2019" name="Gigascience">
        <title>De novo genome assembly of the endangered Acer yangbiense, a plant species with extremely small populations endemic to Yunnan Province, China.</title>
        <authorList>
            <person name="Yang J."/>
            <person name="Wariss H.M."/>
            <person name="Tao L."/>
            <person name="Zhang R."/>
            <person name="Yun Q."/>
            <person name="Hollingsworth P."/>
            <person name="Dao Z."/>
            <person name="Luo G."/>
            <person name="Guo H."/>
            <person name="Ma Y."/>
            <person name="Sun W."/>
        </authorList>
    </citation>
    <scope>NUCLEOTIDE SEQUENCE [LARGE SCALE GENOMIC DNA]</scope>
    <source>
        <strain evidence="3">cv. br00</strain>
    </source>
</reference>
<gene>
    <name evidence="2" type="ORF">DKX38_000529</name>
</gene>
<dbReference type="EMBL" id="VDCV01000001">
    <property type="protein sequence ID" value="KAB5573335.1"/>
    <property type="molecule type" value="Genomic_DNA"/>
</dbReference>
<dbReference type="PANTHER" id="PTHR48055">
    <property type="entry name" value="LEUCINE-RICH REPEAT RECEPTOR PROTEIN KINASE EMS1"/>
    <property type="match status" value="1"/>
</dbReference>
<evidence type="ECO:0000313" key="2">
    <source>
        <dbReference type="EMBL" id="KAB5573335.1"/>
    </source>
</evidence>
<dbReference type="AlphaFoldDB" id="A0A5N5P113"/>
<dbReference type="Gene3D" id="1.10.510.10">
    <property type="entry name" value="Transferase(Phosphotransferase) domain 1"/>
    <property type="match status" value="1"/>
</dbReference>
<sequence>MSSLKETCSSVEALLIAALFLSDHQSGLSGGENPSKGWVKGSAFTLPVLPKFSATLFLKGTAKRDYRWDDLMEATNNLSDQFIIGSGGTGISKWRKNGSLWEWLHQQPVNGKKRQSLDRGARLEIGVELAQGVEYLQHDCVPKIMHRHINSSHVLLDSNMEAHLGDFGLAKALEESYDSNTESLSWCGALTVILLQSMHTRSRQQKPPHKRGPRRDMHVINYYIYSRIEWWILTTKNIDPRA</sequence>
<dbReference type="Proteomes" id="UP000326939">
    <property type="component" value="Chromosome 1"/>
</dbReference>
<comment type="caution">
    <text evidence="2">The sequence shown here is derived from an EMBL/GenBank/DDBJ whole genome shotgun (WGS) entry which is preliminary data.</text>
</comment>